<organism evidence="2 3">
    <name type="scientific">Orchesella dallaii</name>
    <dbReference type="NCBI Taxonomy" id="48710"/>
    <lineage>
        <taxon>Eukaryota</taxon>
        <taxon>Metazoa</taxon>
        <taxon>Ecdysozoa</taxon>
        <taxon>Arthropoda</taxon>
        <taxon>Hexapoda</taxon>
        <taxon>Collembola</taxon>
        <taxon>Entomobryomorpha</taxon>
        <taxon>Entomobryoidea</taxon>
        <taxon>Orchesellidae</taxon>
        <taxon>Orchesellinae</taxon>
        <taxon>Orchesella</taxon>
    </lineage>
</organism>
<sequence length="726" mass="84277">MDVKSFEEEFKRIDWSFLSTISIAEVNAQFLEKIVMAVVDKYAPLKRKMVKGSNAPWFTADLVELCKVRDKYKLDRHTSSAASHKYTKLKNDVDTRVSKSRKSFFYNKFSEVKTSQEVWEVMDFMINFRKKSSHKITKLVDPHGVVLESDTDLCNELAREFVVERSVSEVETCLEELEVYTEVYLNSCSSNEQANNREICTQVDISSDNIMKAIAHVKKCKDTGVNIPKYVFKKFANLLIIPLKILYLNIFLTGIVPQNFKLAYCTPLYKGKGRTTQASSYRAIFNFPMIVKVFEVILHNKIIEYVSDALDEHQHGFRSRRSCETATTVFTQNIYEELDKKSGKAMAVFIDFSKAFDSVNQTLLVRKLINNFQNKIPPVIIILLINYFTNRKFIIRNGKFTSKEYFIKAGVPAGSILGPLCYALFVNDIGTAILLHYLLYADDLVIWTGCNTYVEGAQKLNNCLLEVEAWCTKNGLKINVQKTKCMRFFKAKDHRAKKSTVGKVFLNNEEVELVDKFTYLGLDIDSTMSFVSHERKVEMKLVGALSKMYCIKRLLPEKIMKTFLSAYVVSVVDYLINIWAVNPQKLVVIQKKINMFLMAYYLPNFSKKIIRYQLSKIDVSKYLNRIDLLTVAERRLLSFLKFVFKKRHTTMFKDYFVSTNKDRGVMSRLNVPRHSMELYKQSVKWNGVHIWNYYSKNFVNCIDLSYDDFVDICKSSILKERDKLYV</sequence>
<evidence type="ECO:0000313" key="2">
    <source>
        <dbReference type="EMBL" id="CAL8118282.1"/>
    </source>
</evidence>
<proteinExistence type="predicted"/>
<evidence type="ECO:0000313" key="3">
    <source>
        <dbReference type="Proteomes" id="UP001642540"/>
    </source>
</evidence>
<dbReference type="SUPFAM" id="SSF56672">
    <property type="entry name" value="DNA/RNA polymerases"/>
    <property type="match status" value="1"/>
</dbReference>
<gene>
    <name evidence="2" type="ORF">ODALV1_LOCUS18064</name>
</gene>
<feature type="domain" description="Reverse transcriptase" evidence="1">
    <location>
        <begin position="249"/>
        <end position="524"/>
    </location>
</feature>
<dbReference type="PROSITE" id="PS50878">
    <property type="entry name" value="RT_POL"/>
    <property type="match status" value="1"/>
</dbReference>
<comment type="caution">
    <text evidence="2">The sequence shown here is derived from an EMBL/GenBank/DDBJ whole genome shotgun (WGS) entry which is preliminary data.</text>
</comment>
<dbReference type="InterPro" id="IPR000477">
    <property type="entry name" value="RT_dom"/>
</dbReference>
<protein>
    <recommendedName>
        <fullName evidence="1">Reverse transcriptase domain-containing protein</fullName>
    </recommendedName>
</protein>
<accession>A0ABP1R2U1</accession>
<dbReference type="CDD" id="cd01650">
    <property type="entry name" value="RT_nLTR_like"/>
    <property type="match status" value="1"/>
</dbReference>
<dbReference type="Pfam" id="PF00078">
    <property type="entry name" value="RVT_1"/>
    <property type="match status" value="1"/>
</dbReference>
<dbReference type="Proteomes" id="UP001642540">
    <property type="component" value="Unassembled WGS sequence"/>
</dbReference>
<dbReference type="InterPro" id="IPR043502">
    <property type="entry name" value="DNA/RNA_pol_sf"/>
</dbReference>
<reference evidence="2 3" key="1">
    <citation type="submission" date="2024-08" db="EMBL/GenBank/DDBJ databases">
        <authorList>
            <person name="Cucini C."/>
            <person name="Frati F."/>
        </authorList>
    </citation>
    <scope>NUCLEOTIDE SEQUENCE [LARGE SCALE GENOMIC DNA]</scope>
</reference>
<dbReference type="EMBL" id="CAXLJM020000057">
    <property type="protein sequence ID" value="CAL8118282.1"/>
    <property type="molecule type" value="Genomic_DNA"/>
</dbReference>
<evidence type="ECO:0000259" key="1">
    <source>
        <dbReference type="PROSITE" id="PS50878"/>
    </source>
</evidence>
<keyword evidence="3" id="KW-1185">Reference proteome</keyword>
<dbReference type="PANTHER" id="PTHR33332">
    <property type="entry name" value="REVERSE TRANSCRIPTASE DOMAIN-CONTAINING PROTEIN"/>
    <property type="match status" value="1"/>
</dbReference>
<name>A0ABP1R2U1_9HEXA</name>